<dbReference type="Proteomes" id="UP000768567">
    <property type="component" value="Unassembled WGS sequence"/>
</dbReference>
<evidence type="ECO:0000313" key="3">
    <source>
        <dbReference type="Proteomes" id="UP000768567"/>
    </source>
</evidence>
<comment type="caution">
    <text evidence="2">The sequence shown here is derived from an EMBL/GenBank/DDBJ whole genome shotgun (WGS) entry which is preliminary data.</text>
</comment>
<keyword evidence="3" id="KW-1185">Reference proteome</keyword>
<feature type="compositionally biased region" description="Basic and acidic residues" evidence="1">
    <location>
        <begin position="151"/>
        <end position="165"/>
    </location>
</feature>
<sequence>MELTTPRVCALRLHAHHLDQPLPADGLLQAAGACGLQNSPPGAWETAAFNRVEGCSVCSLHTALYHDKTLLQAWSWRGVPAVFPTRDAGVFLTPLCARPGEDPWIYTKGIGLALDFLGMSFEELLPVVRQACRCLDSETVRSKESLDQRLADAARDSLPPDKRPLWDAPTMYGRPDRQTVGGAVVSFLLRPCSFEGRVVFGERSGPTPTFTSMARWLGSLPPAVPDGEAELVRRFLHCYGPALPGDFADWLGASPAQAARLWNALPPEEAVNVTVEGKRRRMLAADLTAAHTLPEPDPDRVLLLGPHDPYLDLRDRGLILPDKKRQRAVWRTVGNPGVILQGGCVAGIWRTRTVRNGLELTLTPWEQPSPALRARLAELAEAYAAFRLLPLHKCTVEAG</sequence>
<dbReference type="PANTHER" id="PTHR38479">
    <property type="entry name" value="LMO0824 PROTEIN"/>
    <property type="match status" value="1"/>
</dbReference>
<reference evidence="2 3" key="1">
    <citation type="submission" date="2020-10" db="EMBL/GenBank/DDBJ databases">
        <title>ChiBAC.</title>
        <authorList>
            <person name="Zenner C."/>
            <person name="Hitch T.C.A."/>
            <person name="Clavel T."/>
        </authorList>
    </citation>
    <scope>NUCLEOTIDE SEQUENCE [LARGE SCALE GENOMIC DNA]</scope>
    <source>
        <strain evidence="2 3">DSM 109015</strain>
    </source>
</reference>
<evidence type="ECO:0000256" key="1">
    <source>
        <dbReference type="SAM" id="MobiDB-lite"/>
    </source>
</evidence>
<feature type="region of interest" description="Disordered" evidence="1">
    <location>
        <begin position="151"/>
        <end position="170"/>
    </location>
</feature>
<dbReference type="Pfam" id="PF06224">
    <property type="entry name" value="AlkZ-like"/>
    <property type="match status" value="1"/>
</dbReference>
<gene>
    <name evidence="2" type="ORF">INF35_12735</name>
</gene>
<organism evidence="2 3">
    <name type="scientific">Gemmiger gallinarum</name>
    <dbReference type="NCBI Taxonomy" id="2779354"/>
    <lineage>
        <taxon>Bacteria</taxon>
        <taxon>Bacillati</taxon>
        <taxon>Bacillota</taxon>
        <taxon>Clostridia</taxon>
        <taxon>Eubacteriales</taxon>
        <taxon>Gemmiger</taxon>
    </lineage>
</organism>
<evidence type="ECO:0000313" key="2">
    <source>
        <dbReference type="EMBL" id="MBE5038655.1"/>
    </source>
</evidence>
<dbReference type="InterPro" id="IPR009351">
    <property type="entry name" value="AlkZ-like"/>
</dbReference>
<dbReference type="RefSeq" id="WP_193503049.1">
    <property type="nucleotide sequence ID" value="NZ_JADCKC010000004.1"/>
</dbReference>
<proteinExistence type="predicted"/>
<name>A0ABR9R6I7_9FIRM</name>
<accession>A0ABR9R6I7</accession>
<dbReference type="PANTHER" id="PTHR38479:SF2">
    <property type="entry name" value="WINGED HELIX DNA-BINDING DOMAIN-CONTAINING PROTEIN"/>
    <property type="match status" value="1"/>
</dbReference>
<protein>
    <submittedName>
        <fullName evidence="2">AlkZ family DNA glycosylase</fullName>
    </submittedName>
</protein>
<dbReference type="EMBL" id="JADCKC010000004">
    <property type="protein sequence ID" value="MBE5038655.1"/>
    <property type="molecule type" value="Genomic_DNA"/>
</dbReference>